<dbReference type="Proteomes" id="UP000315888">
    <property type="component" value="Unassembled WGS sequence"/>
</dbReference>
<comment type="similarity">
    <text evidence="1">Belongs to the ParB family.</text>
</comment>
<sequence length="293" mass="33245">MSSLLDLVLDGDESKANSAKQTEIELHLIDLDPENPRKTFIEAKEKDLEESIRESGVRIPVILIKHPHDDNRFIVKDGNRRVKNSLRAGLQKIPAVVVESFSELDQLTANTMNEDMTIYDISRAIVRLKAKGYSQRQIGKTLAYGDAKVSKIVAITDGLDEEILETLEDMCNRNLLNDFSAMYEIAVLYRDHKVDVRAWVEKQSATAKKIGIAEVQKFKKTFETDLEKDKPKSKEVSLNETVIEDILSKAKESLPLVSKLHKGEIKDPEEREEVVNSLGELIKDLTLILKQYK</sequence>
<dbReference type="Gene3D" id="1.10.10.2830">
    <property type="match status" value="1"/>
</dbReference>
<proteinExistence type="inferred from homology"/>
<dbReference type="Pfam" id="PF02195">
    <property type="entry name" value="ParB_N"/>
    <property type="match status" value="1"/>
</dbReference>
<evidence type="ECO:0000259" key="2">
    <source>
        <dbReference type="SMART" id="SM00470"/>
    </source>
</evidence>
<organism evidence="4 6">
    <name type="scientific">Acinetobacter baumannii</name>
    <dbReference type="NCBI Taxonomy" id="470"/>
    <lineage>
        <taxon>Bacteria</taxon>
        <taxon>Pseudomonadati</taxon>
        <taxon>Pseudomonadota</taxon>
        <taxon>Gammaproteobacteria</taxon>
        <taxon>Moraxellales</taxon>
        <taxon>Moraxellaceae</taxon>
        <taxon>Acinetobacter</taxon>
        <taxon>Acinetobacter calcoaceticus/baumannii complex</taxon>
    </lineage>
</organism>
<dbReference type="RefSeq" id="WP_000096589.1">
    <property type="nucleotide sequence ID" value="NZ_CAUZCA010000010.1"/>
</dbReference>
<protein>
    <submittedName>
        <fullName evidence="3">Chromosome partitioning protein ParB</fullName>
    </submittedName>
    <submittedName>
        <fullName evidence="4">ParB/RepB/Spo0J family partition protein</fullName>
    </submittedName>
</protein>
<evidence type="ECO:0000313" key="6">
    <source>
        <dbReference type="Proteomes" id="UP000315888"/>
    </source>
</evidence>
<dbReference type="GO" id="GO:0003677">
    <property type="term" value="F:DNA binding"/>
    <property type="evidence" value="ECO:0007669"/>
    <property type="project" value="InterPro"/>
</dbReference>
<gene>
    <name evidence="3" type="ORF">AUO97_08240</name>
    <name evidence="4" type="ORF">FJU42_13780</name>
</gene>
<dbReference type="InterPro" id="IPR004437">
    <property type="entry name" value="ParB/RepB/Spo0J"/>
</dbReference>
<dbReference type="PANTHER" id="PTHR33375:SF1">
    <property type="entry name" value="CHROMOSOME-PARTITIONING PROTEIN PARB-RELATED"/>
    <property type="match status" value="1"/>
</dbReference>
<dbReference type="InterPro" id="IPR036086">
    <property type="entry name" value="ParB/Sulfiredoxin_sf"/>
</dbReference>
<dbReference type="InterPro" id="IPR050336">
    <property type="entry name" value="Chromosome_partition/occlusion"/>
</dbReference>
<dbReference type="Gene3D" id="3.90.1530.30">
    <property type="match status" value="1"/>
</dbReference>
<reference evidence="3" key="3">
    <citation type="submission" date="2016-12" db="EMBL/GenBank/DDBJ databases">
        <authorList>
            <person name="Singh M."/>
            <person name="Fernando D."/>
            <person name="Kumar A."/>
        </authorList>
    </citation>
    <scope>NUCLEOTIDE SEQUENCE</scope>
    <source>
        <strain evidence="3">ATCC 17978-VU</strain>
    </source>
</reference>
<accession>A0A1E3M5L8</accession>
<dbReference type="GO" id="GO:0007059">
    <property type="term" value="P:chromosome segregation"/>
    <property type="evidence" value="ECO:0007669"/>
    <property type="project" value="TreeGrafter"/>
</dbReference>
<reference evidence="3 5" key="1">
    <citation type="journal article" date="2014" name="Antimicrob. Agents Chemother.">
        <title>Triclosan can select for an AdeIJK-overexpressing mutant of Acinetobacter baumannii ATCC 17978 that displays reduced susceptibility to multiple antibiotics.</title>
        <authorList>
            <person name="Fernando D.M."/>
            <person name="Xu W."/>
            <person name="Loewen P.C."/>
            <person name="Zhanel G.G."/>
            <person name="Kumar A."/>
        </authorList>
    </citation>
    <scope>NUCLEOTIDE SEQUENCE [LARGE SCALE GENOMIC DNA]</scope>
    <source>
        <strain evidence="5">ATCC 17978</strain>
        <strain evidence="3">ATCC 17978-VU</strain>
    </source>
</reference>
<reference evidence="4 6" key="4">
    <citation type="submission" date="2019-06" db="EMBL/GenBank/DDBJ databases">
        <title>A Diverse Panel of Clinical Acinetobacter baumannii for Research Use.</title>
        <authorList>
            <person name="Mcgann P."/>
            <person name="Snesrud E."/>
            <person name="Galac M.R."/>
        </authorList>
    </citation>
    <scope>NUCLEOTIDE SEQUENCE [LARGE SCALE GENOMIC DNA]</scope>
    <source>
        <strain evidence="4 6">MRSN14237</strain>
    </source>
</reference>
<dbReference type="PANTHER" id="PTHR33375">
    <property type="entry name" value="CHROMOSOME-PARTITIONING PROTEIN PARB-RELATED"/>
    <property type="match status" value="1"/>
</dbReference>
<dbReference type="SMART" id="SM00470">
    <property type="entry name" value="ParB"/>
    <property type="match status" value="1"/>
</dbReference>
<evidence type="ECO:0000313" key="4">
    <source>
        <dbReference type="EMBL" id="TPU62331.1"/>
    </source>
</evidence>
<evidence type="ECO:0000313" key="3">
    <source>
        <dbReference type="EMBL" id="APP30801.1"/>
    </source>
</evidence>
<dbReference type="InterPro" id="IPR003115">
    <property type="entry name" value="ParB_N"/>
</dbReference>
<dbReference type="Proteomes" id="UP000072389">
    <property type="component" value="Chromosome"/>
</dbReference>
<name>A0A1E3M5L8_ACIBA</name>
<reference evidence="3" key="2">
    <citation type="submission" date="2015-12" db="EMBL/GenBank/DDBJ databases">
        <authorList>
            <person name="Singh M.K."/>
            <person name="Fernando D.M."/>
            <person name="Kumar A."/>
        </authorList>
    </citation>
    <scope>NUCLEOTIDE SEQUENCE</scope>
    <source>
        <strain evidence="3">ATCC 17978-VU</strain>
    </source>
</reference>
<dbReference type="AlphaFoldDB" id="A0A1E3M5L8"/>
<dbReference type="SUPFAM" id="SSF110849">
    <property type="entry name" value="ParB/Sulfiredoxin"/>
    <property type="match status" value="1"/>
</dbReference>
<evidence type="ECO:0000313" key="5">
    <source>
        <dbReference type="Proteomes" id="UP000072389"/>
    </source>
</evidence>
<dbReference type="NCBIfam" id="TIGR00180">
    <property type="entry name" value="parB_part"/>
    <property type="match status" value="1"/>
</dbReference>
<dbReference type="EMBL" id="VHGY01000036">
    <property type="protein sequence ID" value="TPU62331.1"/>
    <property type="molecule type" value="Genomic_DNA"/>
</dbReference>
<dbReference type="EMBL" id="CP018664">
    <property type="protein sequence ID" value="APP30801.1"/>
    <property type="molecule type" value="Genomic_DNA"/>
</dbReference>
<dbReference type="GO" id="GO:0005694">
    <property type="term" value="C:chromosome"/>
    <property type="evidence" value="ECO:0007669"/>
    <property type="project" value="TreeGrafter"/>
</dbReference>
<feature type="domain" description="ParB-like N-terminal" evidence="2">
    <location>
        <begin position="22"/>
        <end position="111"/>
    </location>
</feature>
<evidence type="ECO:0000256" key="1">
    <source>
        <dbReference type="ARBA" id="ARBA00006295"/>
    </source>
</evidence>